<organism evidence="2 3">
    <name type="scientific">Pseudomassariella vexata</name>
    <dbReference type="NCBI Taxonomy" id="1141098"/>
    <lineage>
        <taxon>Eukaryota</taxon>
        <taxon>Fungi</taxon>
        <taxon>Dikarya</taxon>
        <taxon>Ascomycota</taxon>
        <taxon>Pezizomycotina</taxon>
        <taxon>Sordariomycetes</taxon>
        <taxon>Xylariomycetidae</taxon>
        <taxon>Amphisphaeriales</taxon>
        <taxon>Pseudomassariaceae</taxon>
        <taxon>Pseudomassariella</taxon>
    </lineage>
</organism>
<protein>
    <submittedName>
        <fullName evidence="2">Uncharacterized protein</fullName>
    </submittedName>
</protein>
<proteinExistence type="predicted"/>
<keyword evidence="1" id="KW-0812">Transmembrane</keyword>
<accession>A0A1Y2EJD3</accession>
<name>A0A1Y2EJD3_9PEZI</name>
<dbReference type="GeneID" id="63770077"/>
<sequence>MTRHAHQVFKTVRGFLLCPSDESRIDNSRQQSTEVDVPLLFVVIQSLSLASCFLNACLLTCGWNFRMKRQVSCGHSFSSLSPTSGISCCRNNFIPRRTSPALNFILFNGPGSASLPWELDPKSASSFATNSSSSNIITTGLKGTSPHLEQIGISIAPAFALNARK</sequence>
<keyword evidence="3" id="KW-1185">Reference proteome</keyword>
<evidence type="ECO:0000256" key="1">
    <source>
        <dbReference type="SAM" id="Phobius"/>
    </source>
</evidence>
<feature type="transmembrane region" description="Helical" evidence="1">
    <location>
        <begin position="39"/>
        <end position="61"/>
    </location>
</feature>
<keyword evidence="1" id="KW-1133">Transmembrane helix</keyword>
<dbReference type="EMBL" id="MCFJ01000001">
    <property type="protein sequence ID" value="ORY71661.1"/>
    <property type="molecule type" value="Genomic_DNA"/>
</dbReference>
<keyword evidence="1" id="KW-0472">Membrane</keyword>
<dbReference type="AlphaFoldDB" id="A0A1Y2EJD3"/>
<evidence type="ECO:0000313" key="2">
    <source>
        <dbReference type="EMBL" id="ORY71661.1"/>
    </source>
</evidence>
<dbReference type="InParanoid" id="A0A1Y2EJD3"/>
<comment type="caution">
    <text evidence="2">The sequence shown here is derived from an EMBL/GenBank/DDBJ whole genome shotgun (WGS) entry which is preliminary data.</text>
</comment>
<dbReference type="RefSeq" id="XP_040721253.1">
    <property type="nucleotide sequence ID" value="XM_040853865.1"/>
</dbReference>
<evidence type="ECO:0000313" key="3">
    <source>
        <dbReference type="Proteomes" id="UP000193689"/>
    </source>
</evidence>
<reference evidence="2 3" key="1">
    <citation type="submission" date="2016-07" db="EMBL/GenBank/DDBJ databases">
        <title>Pervasive Adenine N6-methylation of Active Genes in Fungi.</title>
        <authorList>
            <consortium name="DOE Joint Genome Institute"/>
            <person name="Mondo S.J."/>
            <person name="Dannebaum R.O."/>
            <person name="Kuo R.C."/>
            <person name="Labutti K."/>
            <person name="Haridas S."/>
            <person name="Kuo A."/>
            <person name="Salamov A."/>
            <person name="Ahrendt S.R."/>
            <person name="Lipzen A."/>
            <person name="Sullivan W."/>
            <person name="Andreopoulos W.B."/>
            <person name="Clum A."/>
            <person name="Lindquist E."/>
            <person name="Daum C."/>
            <person name="Ramamoorthy G.K."/>
            <person name="Gryganskyi A."/>
            <person name="Culley D."/>
            <person name="Magnuson J.K."/>
            <person name="James T.Y."/>
            <person name="O'Malley M.A."/>
            <person name="Stajich J.E."/>
            <person name="Spatafora J.W."/>
            <person name="Visel A."/>
            <person name="Grigoriev I.V."/>
        </authorList>
    </citation>
    <scope>NUCLEOTIDE SEQUENCE [LARGE SCALE GENOMIC DNA]</scope>
    <source>
        <strain evidence="2 3">CBS 129021</strain>
    </source>
</reference>
<gene>
    <name evidence="2" type="ORF">BCR38DRAFT_17279</name>
</gene>
<dbReference type="Proteomes" id="UP000193689">
    <property type="component" value="Unassembled WGS sequence"/>
</dbReference>